<dbReference type="InterPro" id="IPR000868">
    <property type="entry name" value="Isochorismatase-like_dom"/>
</dbReference>
<dbReference type="PANTHER" id="PTHR14119:SF3">
    <property type="entry name" value="ISOCHORISMATASE DOMAIN-CONTAINING PROTEIN 2"/>
    <property type="match status" value="1"/>
</dbReference>
<organism evidence="2 3">
    <name type="scientific">Veronia nyctiphanis</name>
    <dbReference type="NCBI Taxonomy" id="1278244"/>
    <lineage>
        <taxon>Bacteria</taxon>
        <taxon>Pseudomonadati</taxon>
        <taxon>Pseudomonadota</taxon>
        <taxon>Gammaproteobacteria</taxon>
        <taxon>Vibrionales</taxon>
        <taxon>Vibrionaceae</taxon>
        <taxon>Veronia</taxon>
    </lineage>
</organism>
<evidence type="ECO:0000313" key="2">
    <source>
        <dbReference type="EMBL" id="RXJ74849.1"/>
    </source>
</evidence>
<dbReference type="InterPro" id="IPR036380">
    <property type="entry name" value="Isochorismatase-like_sf"/>
</dbReference>
<comment type="caution">
    <text evidence="2">The sequence shown here is derived from an EMBL/GenBank/DDBJ whole genome shotgun (WGS) entry which is preliminary data.</text>
</comment>
<reference evidence="2 3" key="1">
    <citation type="submission" date="2017-10" db="EMBL/GenBank/DDBJ databases">
        <title>Nyctiphanis sp. nov., isolated from the stomach of the euphausiid Nyctiphanes simplex (Hansen, 1911) in the Gulf of California.</title>
        <authorList>
            <person name="Gomez-Gil B."/>
            <person name="Aguilar-Mendez M."/>
            <person name="Lopez-Cortes A."/>
            <person name="Gomez-Gutierrez J."/>
            <person name="Roque A."/>
            <person name="Lang E."/>
            <person name="Gonzalez-Castillo A."/>
        </authorList>
    </citation>
    <scope>NUCLEOTIDE SEQUENCE [LARGE SCALE GENOMIC DNA]</scope>
    <source>
        <strain evidence="2 3">CAIM 600</strain>
    </source>
</reference>
<keyword evidence="3" id="KW-1185">Reference proteome</keyword>
<dbReference type="Proteomes" id="UP000290287">
    <property type="component" value="Unassembled WGS sequence"/>
</dbReference>
<sequence length="120" mass="12837">MSPEYLASIASIKLAPSSSFLTSTAGEHHTLTKTNFSLVAEPGAIADLAGMEKRQVIIIGIEAHVCVLQSAIGLLENGFEVYLGSDAIGSRSSSHVDDAIRRAEVNDWVLCEGMRCYVLI</sequence>
<dbReference type="Gene3D" id="3.40.50.850">
    <property type="entry name" value="Isochorismatase-like"/>
    <property type="match status" value="1"/>
</dbReference>
<name>A0A4Q0Z099_9GAMM</name>
<accession>A0A4Q0Z099</accession>
<gene>
    <name evidence="2" type="ORF">CS022_01170</name>
</gene>
<dbReference type="Pfam" id="PF00857">
    <property type="entry name" value="Isochorismatase"/>
    <property type="match status" value="1"/>
</dbReference>
<dbReference type="InterPro" id="IPR050993">
    <property type="entry name" value="Isochorismatase_domain"/>
</dbReference>
<dbReference type="EMBL" id="PEIB01000001">
    <property type="protein sequence ID" value="RXJ74849.1"/>
    <property type="molecule type" value="Genomic_DNA"/>
</dbReference>
<proteinExistence type="predicted"/>
<dbReference type="PANTHER" id="PTHR14119">
    <property type="entry name" value="HYDROLASE"/>
    <property type="match status" value="1"/>
</dbReference>
<evidence type="ECO:0000259" key="1">
    <source>
        <dbReference type="Pfam" id="PF00857"/>
    </source>
</evidence>
<feature type="domain" description="Isochorismatase-like" evidence="1">
    <location>
        <begin position="27"/>
        <end position="104"/>
    </location>
</feature>
<dbReference type="AlphaFoldDB" id="A0A4Q0Z099"/>
<dbReference type="SUPFAM" id="SSF52499">
    <property type="entry name" value="Isochorismatase-like hydrolases"/>
    <property type="match status" value="1"/>
</dbReference>
<protein>
    <recommendedName>
        <fullName evidence="1">Isochorismatase-like domain-containing protein</fullName>
    </recommendedName>
</protein>
<dbReference type="OrthoDB" id="9796958at2"/>
<evidence type="ECO:0000313" key="3">
    <source>
        <dbReference type="Proteomes" id="UP000290287"/>
    </source>
</evidence>